<reference evidence="3" key="1">
    <citation type="submission" date="2021-03" db="EMBL/GenBank/DDBJ databases">
        <title>Sagittula salina sp. nov. strain M10.9X isolated from the marine waste.</title>
        <authorList>
            <person name="Satari L."/>
            <person name="Molina-Menor E."/>
            <person name="Vidal-Verdu A."/>
            <person name="Pascual J."/>
            <person name="Pereto J."/>
            <person name="Porcar M."/>
        </authorList>
    </citation>
    <scope>NUCLEOTIDE SEQUENCE</scope>
    <source>
        <strain evidence="3">M10.9X</strain>
    </source>
</reference>
<evidence type="ECO:0000313" key="3">
    <source>
        <dbReference type="EMBL" id="MBP0484530.1"/>
    </source>
</evidence>
<dbReference type="EMBL" id="JAGISH010000014">
    <property type="protein sequence ID" value="MBP0484530.1"/>
    <property type="molecule type" value="Genomic_DNA"/>
</dbReference>
<organism evidence="3 4">
    <name type="scientific">Sagittula salina</name>
    <dbReference type="NCBI Taxonomy" id="2820268"/>
    <lineage>
        <taxon>Bacteria</taxon>
        <taxon>Pseudomonadati</taxon>
        <taxon>Pseudomonadota</taxon>
        <taxon>Alphaproteobacteria</taxon>
        <taxon>Rhodobacterales</taxon>
        <taxon>Roseobacteraceae</taxon>
        <taxon>Sagittula</taxon>
    </lineage>
</organism>
<dbReference type="Pfam" id="PF07331">
    <property type="entry name" value="TctB"/>
    <property type="match status" value="1"/>
</dbReference>
<feature type="domain" description="DUF1468" evidence="2">
    <location>
        <begin position="9"/>
        <end position="135"/>
    </location>
</feature>
<proteinExistence type="predicted"/>
<keyword evidence="4" id="KW-1185">Reference proteome</keyword>
<accession>A0A940MRK0</accession>
<dbReference type="InterPro" id="IPR009936">
    <property type="entry name" value="DUF1468"/>
</dbReference>
<feature type="transmembrane region" description="Helical" evidence="1">
    <location>
        <begin position="6"/>
        <end position="25"/>
    </location>
</feature>
<feature type="transmembrane region" description="Helical" evidence="1">
    <location>
        <begin position="108"/>
        <end position="126"/>
    </location>
</feature>
<gene>
    <name evidence="3" type="ORF">J5474_18825</name>
</gene>
<evidence type="ECO:0000313" key="4">
    <source>
        <dbReference type="Proteomes" id="UP000675940"/>
    </source>
</evidence>
<name>A0A940MRK0_9RHOB</name>
<dbReference type="RefSeq" id="WP_209362973.1">
    <property type="nucleotide sequence ID" value="NZ_JAGISH010000014.1"/>
</dbReference>
<sequence>MARYATWITLALLGAAAFIMALRFGWGRGPQIGSAPLPAALSAGVVIVSVLGLLVPERGEVLPPDWRPFGAVVGGVVIFILSVEALGLVPATVLCMAVAYLGQSERRYAGFLTYAVCFAAGVWVVFTQGLGLPVPAFGG</sequence>
<evidence type="ECO:0000256" key="1">
    <source>
        <dbReference type="SAM" id="Phobius"/>
    </source>
</evidence>
<dbReference type="AlphaFoldDB" id="A0A940MRK0"/>
<protein>
    <submittedName>
        <fullName evidence="3">Tripartite tricarboxylate transporter TctB family protein</fullName>
    </submittedName>
</protein>
<keyword evidence="1" id="KW-0472">Membrane</keyword>
<keyword evidence="1" id="KW-1133">Transmembrane helix</keyword>
<keyword evidence="1" id="KW-0812">Transmembrane</keyword>
<evidence type="ECO:0000259" key="2">
    <source>
        <dbReference type="Pfam" id="PF07331"/>
    </source>
</evidence>
<comment type="caution">
    <text evidence="3">The sequence shown here is derived from an EMBL/GenBank/DDBJ whole genome shotgun (WGS) entry which is preliminary data.</text>
</comment>
<feature type="transmembrane region" description="Helical" evidence="1">
    <location>
        <begin position="76"/>
        <end position="101"/>
    </location>
</feature>
<dbReference type="Proteomes" id="UP000675940">
    <property type="component" value="Unassembled WGS sequence"/>
</dbReference>
<feature type="transmembrane region" description="Helical" evidence="1">
    <location>
        <begin position="37"/>
        <end position="56"/>
    </location>
</feature>